<organism evidence="1 2">
    <name type="scientific">Hymenobacter guriensis</name>
    <dbReference type="NCBI Taxonomy" id="2793065"/>
    <lineage>
        <taxon>Bacteria</taxon>
        <taxon>Pseudomonadati</taxon>
        <taxon>Bacteroidota</taxon>
        <taxon>Cytophagia</taxon>
        <taxon>Cytophagales</taxon>
        <taxon>Hymenobacteraceae</taxon>
        <taxon>Hymenobacter</taxon>
    </lineage>
</organism>
<accession>A0ABS0L3W9</accession>
<gene>
    <name evidence="1" type="ORF">I5L79_10980</name>
</gene>
<evidence type="ECO:0000313" key="2">
    <source>
        <dbReference type="Proteomes" id="UP000601099"/>
    </source>
</evidence>
<evidence type="ECO:0000313" key="1">
    <source>
        <dbReference type="EMBL" id="MBG8554072.1"/>
    </source>
</evidence>
<protein>
    <submittedName>
        <fullName evidence="1">Uncharacterized protein</fullName>
    </submittedName>
</protein>
<dbReference type="Proteomes" id="UP000601099">
    <property type="component" value="Unassembled WGS sequence"/>
</dbReference>
<reference evidence="1 2" key="1">
    <citation type="submission" date="2020-11" db="EMBL/GenBank/DDBJ databases">
        <title>Hymenobacter sp.</title>
        <authorList>
            <person name="Kim M.K."/>
        </authorList>
    </citation>
    <scope>NUCLEOTIDE SEQUENCE [LARGE SCALE GENOMIC DNA]</scope>
    <source>
        <strain evidence="1 2">BT594</strain>
    </source>
</reference>
<keyword evidence="2" id="KW-1185">Reference proteome</keyword>
<dbReference type="EMBL" id="JADWYK010000005">
    <property type="protein sequence ID" value="MBG8554072.1"/>
    <property type="molecule type" value="Genomic_DNA"/>
</dbReference>
<proteinExistence type="predicted"/>
<sequence length="68" mass="7783">MTLEQCRLEWQRILQQLQQRPLEPALAARIADSLKQLAELGRADSPFWTATARRQKLENALIQAVQGL</sequence>
<name>A0ABS0L3W9_9BACT</name>
<comment type="caution">
    <text evidence="1">The sequence shown here is derived from an EMBL/GenBank/DDBJ whole genome shotgun (WGS) entry which is preliminary data.</text>
</comment>